<evidence type="ECO:0000256" key="1">
    <source>
        <dbReference type="SAM" id="MobiDB-lite"/>
    </source>
</evidence>
<accession>A0ABV0V3H8</accession>
<protein>
    <submittedName>
        <fullName evidence="2">Uncharacterized protein</fullName>
    </submittedName>
</protein>
<comment type="caution">
    <text evidence="2">The sequence shown here is derived from an EMBL/GenBank/DDBJ whole genome shotgun (WGS) entry which is preliminary data.</text>
</comment>
<gene>
    <name evidence="2" type="ORF">ILYODFUR_013481</name>
</gene>
<organism evidence="2 3">
    <name type="scientific">Ilyodon furcidens</name>
    <name type="common">goldbreast splitfin</name>
    <dbReference type="NCBI Taxonomy" id="33524"/>
    <lineage>
        <taxon>Eukaryota</taxon>
        <taxon>Metazoa</taxon>
        <taxon>Chordata</taxon>
        <taxon>Craniata</taxon>
        <taxon>Vertebrata</taxon>
        <taxon>Euteleostomi</taxon>
        <taxon>Actinopterygii</taxon>
        <taxon>Neopterygii</taxon>
        <taxon>Teleostei</taxon>
        <taxon>Neoteleostei</taxon>
        <taxon>Acanthomorphata</taxon>
        <taxon>Ovalentaria</taxon>
        <taxon>Atherinomorphae</taxon>
        <taxon>Cyprinodontiformes</taxon>
        <taxon>Goodeidae</taxon>
        <taxon>Ilyodon</taxon>
    </lineage>
</organism>
<feature type="compositionally biased region" description="Low complexity" evidence="1">
    <location>
        <begin position="1"/>
        <end position="17"/>
    </location>
</feature>
<dbReference type="EMBL" id="JAHRIQ010093781">
    <property type="protein sequence ID" value="MEQ2251664.1"/>
    <property type="molecule type" value="Genomic_DNA"/>
</dbReference>
<proteinExistence type="predicted"/>
<feature type="region of interest" description="Disordered" evidence="1">
    <location>
        <begin position="79"/>
        <end position="104"/>
    </location>
</feature>
<reference evidence="2 3" key="1">
    <citation type="submission" date="2021-06" db="EMBL/GenBank/DDBJ databases">
        <authorList>
            <person name="Palmer J.M."/>
        </authorList>
    </citation>
    <scope>NUCLEOTIDE SEQUENCE [LARGE SCALE GENOMIC DNA]</scope>
    <source>
        <strain evidence="3">if_2019</strain>
        <tissue evidence="2">Muscle</tissue>
    </source>
</reference>
<name>A0ABV0V3H8_9TELE</name>
<feature type="region of interest" description="Disordered" evidence="1">
    <location>
        <begin position="1"/>
        <end position="24"/>
    </location>
</feature>
<sequence length="104" mass="11541">MGYKVPPASSGSFPGSPTRGTSLVVGRQRGYPNQMPEQPQLIPFDAEEQRAHFELPLDDGLILRGNDSHPLLHTRQQIAPVHSGSHRLKKPTKPHHPQKAKIRS</sequence>
<evidence type="ECO:0000313" key="2">
    <source>
        <dbReference type="EMBL" id="MEQ2251664.1"/>
    </source>
</evidence>
<feature type="compositionally biased region" description="Basic residues" evidence="1">
    <location>
        <begin position="84"/>
        <end position="104"/>
    </location>
</feature>
<keyword evidence="3" id="KW-1185">Reference proteome</keyword>
<dbReference type="Proteomes" id="UP001482620">
    <property type="component" value="Unassembled WGS sequence"/>
</dbReference>
<evidence type="ECO:0000313" key="3">
    <source>
        <dbReference type="Proteomes" id="UP001482620"/>
    </source>
</evidence>